<evidence type="ECO:0000313" key="4">
    <source>
        <dbReference type="Proteomes" id="UP001304683"/>
    </source>
</evidence>
<dbReference type="Pfam" id="PF13487">
    <property type="entry name" value="HD_5"/>
    <property type="match status" value="1"/>
</dbReference>
<organism evidence="3 4">
    <name type="scientific">Thermaerobacter composti</name>
    <dbReference type="NCBI Taxonomy" id="554949"/>
    <lineage>
        <taxon>Bacteria</taxon>
        <taxon>Bacillati</taxon>
        <taxon>Bacillota</taxon>
        <taxon>Clostridia</taxon>
        <taxon>Eubacteriales</taxon>
        <taxon>Clostridiales Family XVII. Incertae Sedis</taxon>
        <taxon>Thermaerobacter</taxon>
    </lineage>
</organism>
<protein>
    <submittedName>
        <fullName evidence="3">HD-GYP domain-containing protein</fullName>
        <ecNumber evidence="3">3.1.4.-</ecNumber>
    </submittedName>
</protein>
<reference evidence="3 4" key="1">
    <citation type="submission" date="2023-08" db="EMBL/GenBank/DDBJ databases">
        <title>Genome sequence of Thermaerobacter compostii strain Ins1, a spore-forming filamentous bacterium isolated from a deep geothermal reservoir.</title>
        <authorList>
            <person name="Bregnard D."/>
            <person name="Gonzalez D."/>
            <person name="Junier P."/>
        </authorList>
    </citation>
    <scope>NUCLEOTIDE SEQUENCE [LARGE SCALE GENOMIC DNA]</scope>
    <source>
        <strain evidence="3 4">Ins1</strain>
    </source>
</reference>
<keyword evidence="3" id="KW-0378">Hydrolase</keyword>
<dbReference type="SUPFAM" id="SSF109604">
    <property type="entry name" value="HD-domain/PDEase-like"/>
    <property type="match status" value="1"/>
</dbReference>
<dbReference type="InterPro" id="IPR037522">
    <property type="entry name" value="HD_GYP_dom"/>
</dbReference>
<accession>A0ABZ0QQD4</accession>
<dbReference type="EC" id="3.1.4.-" evidence="3"/>
<evidence type="ECO:0000259" key="1">
    <source>
        <dbReference type="PROSITE" id="PS51831"/>
    </source>
</evidence>
<dbReference type="EMBL" id="CP132508">
    <property type="protein sequence ID" value="WPD19709.1"/>
    <property type="molecule type" value="Genomic_DNA"/>
</dbReference>
<evidence type="ECO:0000313" key="3">
    <source>
        <dbReference type="EMBL" id="WPD19709.1"/>
    </source>
</evidence>
<dbReference type="PANTHER" id="PTHR43155:SF2">
    <property type="entry name" value="CYCLIC DI-GMP PHOSPHODIESTERASE PA4108"/>
    <property type="match status" value="1"/>
</dbReference>
<dbReference type="CDD" id="cd00077">
    <property type="entry name" value="HDc"/>
    <property type="match status" value="1"/>
</dbReference>
<name>A0ABZ0QQD4_9FIRM</name>
<dbReference type="GO" id="GO:0016787">
    <property type="term" value="F:hydrolase activity"/>
    <property type="evidence" value="ECO:0007669"/>
    <property type="project" value="UniProtKB-KW"/>
</dbReference>
<dbReference type="PROSITE" id="PS51832">
    <property type="entry name" value="HD_GYP"/>
    <property type="match status" value="1"/>
</dbReference>
<feature type="domain" description="HD" evidence="1">
    <location>
        <begin position="56"/>
        <end position="178"/>
    </location>
</feature>
<dbReference type="Gene3D" id="1.10.3210.10">
    <property type="entry name" value="Hypothetical protein af1432"/>
    <property type="match status" value="1"/>
</dbReference>
<dbReference type="PROSITE" id="PS51831">
    <property type="entry name" value="HD"/>
    <property type="match status" value="1"/>
</dbReference>
<dbReference type="Proteomes" id="UP001304683">
    <property type="component" value="Chromosome"/>
</dbReference>
<sequence>MREAVAPYPAASPQGVDEPASLAGESVARLVTSLRRPGVAAVRQLLHVLLRYDEATYRHSRRVAALACRLARCVGWQGESLRLLALAGILHDTGKLAVDRRILHKPGRLDPDEWELIRRHPLVSEQLTQRVAGLPMVAAWVRSHHERWDGGGYPDGLAGPAIPPAARILAVADAFDAMVGGRPYHRQVITVDMALAEIERNAGRQFDPHLAEAFVTMMGRVRDAAAGLEP</sequence>
<dbReference type="InterPro" id="IPR006674">
    <property type="entry name" value="HD_domain"/>
</dbReference>
<dbReference type="RefSeq" id="WP_318751199.1">
    <property type="nucleotide sequence ID" value="NZ_CP132508.1"/>
</dbReference>
<feature type="domain" description="HD-GYP" evidence="2">
    <location>
        <begin position="34"/>
        <end position="230"/>
    </location>
</feature>
<proteinExistence type="predicted"/>
<dbReference type="InterPro" id="IPR003607">
    <property type="entry name" value="HD/PDEase_dom"/>
</dbReference>
<keyword evidence="4" id="KW-1185">Reference proteome</keyword>
<dbReference type="SMART" id="SM00471">
    <property type="entry name" value="HDc"/>
    <property type="match status" value="1"/>
</dbReference>
<evidence type="ECO:0000259" key="2">
    <source>
        <dbReference type="PROSITE" id="PS51832"/>
    </source>
</evidence>
<dbReference type="PANTHER" id="PTHR43155">
    <property type="entry name" value="CYCLIC DI-GMP PHOSPHODIESTERASE PA4108-RELATED"/>
    <property type="match status" value="1"/>
</dbReference>
<gene>
    <name evidence="3" type="ORF">Q5761_03305</name>
</gene>